<accession>A0A3G6MYQ4</accession>
<reference evidence="2 3" key="1">
    <citation type="submission" date="2018-11" db="EMBL/GenBank/DDBJ databases">
        <title>Proposal to divide the Flavobacteriaceae and reorganize its genera based on Amino Acid Identity values calculated from whole genome sequences.</title>
        <authorList>
            <person name="Nicholson A.C."/>
            <person name="Gulvik C.A."/>
            <person name="Whitney A.M."/>
            <person name="Humrighouse B.W."/>
            <person name="Bell M."/>
            <person name="Holmes B."/>
            <person name="Steigerwalt A."/>
            <person name="Villarma A."/>
            <person name="Sheth M."/>
            <person name="Batra D."/>
            <person name="Pryor J."/>
            <person name="Bernardet J.-F."/>
            <person name="Hugo C."/>
            <person name="Kampfer P."/>
            <person name="Newman J."/>
            <person name="Mcquiston J.R."/>
        </authorList>
    </citation>
    <scope>NUCLEOTIDE SEQUENCE [LARGE SCALE GENOMIC DNA]</scope>
    <source>
        <strain evidence="2 3">G0211</strain>
    </source>
</reference>
<evidence type="ECO:0000313" key="2">
    <source>
        <dbReference type="EMBL" id="AZA60890.1"/>
    </source>
</evidence>
<protein>
    <submittedName>
        <fullName evidence="2">Uncharacterized protein</fullName>
    </submittedName>
</protein>
<sequence>MKAKVGTLKEKSKIKKGQPGYGESAVEINNDGTTSDIIPGGDHEVKLGSSAGKKGAYHNHTPTGVKMFSPADILSMLTYSLTQPIGNLSNGFLGMVGTEKCGTCPDGYKYHNYIIRFSGNSQELEDYLFKTNWDEDALDEYYGDRVREMKNNSLNINEYGRLNNNGLQKLFFDTLKSMKMEGKVTLQKIEDNGLVQNIVLDNAGNPSPIPCP</sequence>
<dbReference type="AlphaFoldDB" id="A0A3G6MYQ4"/>
<evidence type="ECO:0000313" key="3">
    <source>
        <dbReference type="Proteomes" id="UP000269076"/>
    </source>
</evidence>
<feature type="region of interest" description="Disordered" evidence="1">
    <location>
        <begin position="1"/>
        <end position="24"/>
    </location>
</feature>
<organism evidence="2 3">
    <name type="scientific">Chryseobacterium indoltheticum</name>
    <dbReference type="NCBI Taxonomy" id="254"/>
    <lineage>
        <taxon>Bacteria</taxon>
        <taxon>Pseudomonadati</taxon>
        <taxon>Bacteroidota</taxon>
        <taxon>Flavobacteriia</taxon>
        <taxon>Flavobacteriales</taxon>
        <taxon>Weeksellaceae</taxon>
        <taxon>Chryseobacterium group</taxon>
        <taxon>Chryseobacterium</taxon>
    </lineage>
</organism>
<dbReference type="Proteomes" id="UP000269076">
    <property type="component" value="Chromosome"/>
</dbReference>
<dbReference type="RefSeq" id="WP_123885812.1">
    <property type="nucleotide sequence ID" value="NZ_CP033928.1"/>
</dbReference>
<dbReference type="EMBL" id="CP033928">
    <property type="protein sequence ID" value="AZA60890.1"/>
    <property type="molecule type" value="Genomic_DNA"/>
</dbReference>
<gene>
    <name evidence="2" type="ORF">EG340_07470</name>
</gene>
<proteinExistence type="predicted"/>
<name>A0A3G6MYQ4_9FLAO</name>
<evidence type="ECO:0000256" key="1">
    <source>
        <dbReference type="SAM" id="MobiDB-lite"/>
    </source>
</evidence>